<organism evidence="1 2">
    <name type="scientific">Cryptolaemus montrouzieri</name>
    <dbReference type="NCBI Taxonomy" id="559131"/>
    <lineage>
        <taxon>Eukaryota</taxon>
        <taxon>Metazoa</taxon>
        <taxon>Ecdysozoa</taxon>
        <taxon>Arthropoda</taxon>
        <taxon>Hexapoda</taxon>
        <taxon>Insecta</taxon>
        <taxon>Pterygota</taxon>
        <taxon>Neoptera</taxon>
        <taxon>Endopterygota</taxon>
        <taxon>Coleoptera</taxon>
        <taxon>Polyphaga</taxon>
        <taxon>Cucujiformia</taxon>
        <taxon>Coccinelloidea</taxon>
        <taxon>Coccinellidae</taxon>
        <taxon>Scymninae</taxon>
        <taxon>Scymnini</taxon>
        <taxon>Cryptolaemus</taxon>
    </lineage>
</organism>
<keyword evidence="2" id="KW-1185">Reference proteome</keyword>
<gene>
    <name evidence="1" type="ORF">HHI36_022367</name>
</gene>
<accession>A0ABD2N0D5</accession>
<protein>
    <submittedName>
        <fullName evidence="1">Uncharacterized protein</fullName>
    </submittedName>
</protein>
<proteinExistence type="predicted"/>
<evidence type="ECO:0000313" key="1">
    <source>
        <dbReference type="EMBL" id="KAL3271897.1"/>
    </source>
</evidence>
<sequence length="120" mass="13964">MNNHKREVIETRTGYGQENWLAESGSRKRETQFGQEKCARQESVIGNLKHVEVKREKEVGDELVQEMRPSRAEEPLTKNLSTFATYAPELRPAITRLSYSRKLSYTVREMDEIFAEDLSK</sequence>
<dbReference type="Proteomes" id="UP001516400">
    <property type="component" value="Unassembled WGS sequence"/>
</dbReference>
<comment type="caution">
    <text evidence="1">The sequence shown here is derived from an EMBL/GenBank/DDBJ whole genome shotgun (WGS) entry which is preliminary data.</text>
</comment>
<dbReference type="AlphaFoldDB" id="A0ABD2N0D5"/>
<evidence type="ECO:0000313" key="2">
    <source>
        <dbReference type="Proteomes" id="UP001516400"/>
    </source>
</evidence>
<reference evidence="1 2" key="1">
    <citation type="journal article" date="2021" name="BMC Biol.">
        <title>Horizontally acquired antibacterial genes associated with adaptive radiation of ladybird beetles.</title>
        <authorList>
            <person name="Li H.S."/>
            <person name="Tang X.F."/>
            <person name="Huang Y.H."/>
            <person name="Xu Z.Y."/>
            <person name="Chen M.L."/>
            <person name="Du X.Y."/>
            <person name="Qiu B.Y."/>
            <person name="Chen P.T."/>
            <person name="Zhang W."/>
            <person name="Slipinski A."/>
            <person name="Escalona H.E."/>
            <person name="Waterhouse R.M."/>
            <person name="Zwick A."/>
            <person name="Pang H."/>
        </authorList>
    </citation>
    <scope>NUCLEOTIDE SEQUENCE [LARGE SCALE GENOMIC DNA]</scope>
    <source>
        <strain evidence="1">SYSU2018</strain>
    </source>
</reference>
<name>A0ABD2N0D5_9CUCU</name>
<dbReference type="EMBL" id="JABFTP020000042">
    <property type="protein sequence ID" value="KAL3271897.1"/>
    <property type="molecule type" value="Genomic_DNA"/>
</dbReference>